<reference evidence="3" key="1">
    <citation type="journal article" date="2019" name="Int. J. Syst. Evol. Microbiol.">
        <title>The Global Catalogue of Microorganisms (GCM) 10K type strain sequencing project: providing services to taxonomists for standard genome sequencing and annotation.</title>
        <authorList>
            <consortium name="The Broad Institute Genomics Platform"/>
            <consortium name="The Broad Institute Genome Sequencing Center for Infectious Disease"/>
            <person name="Wu L."/>
            <person name="Ma J."/>
        </authorList>
    </citation>
    <scope>NUCLEOTIDE SEQUENCE [LARGE SCALE GENOMIC DNA]</scope>
    <source>
        <strain evidence="3">GH52</strain>
    </source>
</reference>
<organism evidence="2 3">
    <name type="scientific">Paenibacillus yanchengensis</name>
    <dbReference type="NCBI Taxonomy" id="2035833"/>
    <lineage>
        <taxon>Bacteria</taxon>
        <taxon>Bacillati</taxon>
        <taxon>Bacillota</taxon>
        <taxon>Bacilli</taxon>
        <taxon>Bacillales</taxon>
        <taxon>Paenibacillaceae</taxon>
        <taxon>Paenibacillus</taxon>
    </lineage>
</organism>
<keyword evidence="1" id="KW-0812">Transmembrane</keyword>
<protein>
    <submittedName>
        <fullName evidence="2">Uncharacterized protein</fullName>
    </submittedName>
</protein>
<dbReference type="RefSeq" id="WP_377770286.1">
    <property type="nucleotide sequence ID" value="NZ_JBHUHO010000014.1"/>
</dbReference>
<name>A0ABW4YHZ0_9BACL</name>
<accession>A0ABW4YHZ0</accession>
<evidence type="ECO:0000313" key="3">
    <source>
        <dbReference type="Proteomes" id="UP001597362"/>
    </source>
</evidence>
<dbReference type="Proteomes" id="UP001597362">
    <property type="component" value="Unassembled WGS sequence"/>
</dbReference>
<keyword evidence="1" id="KW-0472">Membrane</keyword>
<proteinExistence type="predicted"/>
<sequence>MNARKIMIKILIIIIIIAAIVGWYFYYNPIEKKIDITTTGIQFRNNDPSGYFEEKEITIKGTYKQFLFGNKDDIFSGQFSVEGYDFTFDEKYSSPHILLAPQGGHILYFTANLTESKLLGYIHSDVYLKEIMIAIRSEEPNNYNNYANGFVISAPAKNRAEAVEIAENLFNKSALNGLWKDWAGWN</sequence>
<gene>
    <name evidence="2" type="ORF">ACFSJH_05845</name>
</gene>
<dbReference type="EMBL" id="JBHUHO010000014">
    <property type="protein sequence ID" value="MFD2115256.1"/>
    <property type="molecule type" value="Genomic_DNA"/>
</dbReference>
<evidence type="ECO:0000256" key="1">
    <source>
        <dbReference type="SAM" id="Phobius"/>
    </source>
</evidence>
<keyword evidence="1" id="KW-1133">Transmembrane helix</keyword>
<keyword evidence="3" id="KW-1185">Reference proteome</keyword>
<evidence type="ECO:0000313" key="2">
    <source>
        <dbReference type="EMBL" id="MFD2115256.1"/>
    </source>
</evidence>
<comment type="caution">
    <text evidence="2">The sequence shown here is derived from an EMBL/GenBank/DDBJ whole genome shotgun (WGS) entry which is preliminary data.</text>
</comment>
<feature type="transmembrane region" description="Helical" evidence="1">
    <location>
        <begin position="6"/>
        <end position="26"/>
    </location>
</feature>